<comment type="caution">
    <text evidence="1">Lacks conserved residue(s) required for the propagation of feature annotation.</text>
</comment>
<sequence length="177" mass="20563">MAKKSDHYVNNAEFLEAIKVYRTAFLEAKEQGLEKPAISNYLGECVLKIATHLSYKPNFIGYSYRDDMILDGVENCIQYMGSFDPNKSSNPFSYFTQVIWYAFIRRIGKEKKQANIKCKIIQEIPFDAFDLQEQDEDAHYISSYVEFMQANGKFDDLPEEPKKAARKIKHVSLDDFI</sequence>
<feature type="DNA-binding region" evidence="1">
    <location>
        <position position="111"/>
    </location>
</feature>
<keyword evidence="1" id="KW-0804">Transcription</keyword>
<dbReference type="EMBL" id="LR797534">
    <property type="protein sequence ID" value="CAB4223058.1"/>
    <property type="molecule type" value="Genomic_DNA"/>
</dbReference>
<keyword evidence="1" id="KW-0945">Host-virus interaction</keyword>
<keyword evidence="1" id="KW-1195">Viral transcription</keyword>
<comment type="similarity">
    <text evidence="1">Belongs to the Tevenvirinae RNA polymerase sigma-like factor family.</text>
</comment>
<dbReference type="GO" id="GO:0019086">
    <property type="term" value="P:late viral transcription"/>
    <property type="evidence" value="ECO:0007669"/>
    <property type="project" value="UniProtKB-UniRule"/>
</dbReference>
<keyword evidence="1" id="KW-0238">DNA-binding</keyword>
<evidence type="ECO:0000313" key="3">
    <source>
        <dbReference type="EMBL" id="CAB4170917.1"/>
    </source>
</evidence>
<dbReference type="HAMAP" id="MF_04164">
    <property type="entry name" value="T4_Sigma_like_factor"/>
    <property type="match status" value="1"/>
</dbReference>
<dbReference type="EMBL" id="LR796858">
    <property type="protein sequence ID" value="CAB4170917.1"/>
    <property type="molecule type" value="Genomic_DNA"/>
</dbReference>
<feature type="site" description="Interaction with host RNAP" evidence="1">
    <location>
        <position position="71"/>
    </location>
</feature>
<organism evidence="2">
    <name type="scientific">uncultured Caudovirales phage</name>
    <dbReference type="NCBI Taxonomy" id="2100421"/>
    <lineage>
        <taxon>Viruses</taxon>
        <taxon>Duplodnaviria</taxon>
        <taxon>Heunggongvirae</taxon>
        <taxon>Uroviricota</taxon>
        <taxon>Caudoviricetes</taxon>
        <taxon>Peduoviridae</taxon>
        <taxon>Maltschvirus</taxon>
        <taxon>Maltschvirus maltsch</taxon>
    </lineage>
</organism>
<comment type="function">
    <text evidence="1">Plays a role in the transcription of the viral late genes by acting as a late promoter recognition subunit. Associates with host RNA polymerase (RNAP) core and thus replaces the host sigma-70/rpoD subunit in the complex. May also play a role in DNA packaging by interacting with the terminase subunit gp17.</text>
</comment>
<dbReference type="GO" id="GO:0016987">
    <property type="term" value="F:sigma factor activity"/>
    <property type="evidence" value="ECO:0007669"/>
    <property type="project" value="UniProtKB-UniRule"/>
</dbReference>
<keyword evidence="1" id="KW-0808">Transferase</keyword>
<keyword evidence="1" id="KW-0548">Nucleotidyltransferase</keyword>
<dbReference type="GO" id="GO:0003677">
    <property type="term" value="F:DNA binding"/>
    <property type="evidence" value="ECO:0007669"/>
    <property type="project" value="UniProtKB-UniRule"/>
</dbReference>
<accession>A0A6J5P9Q9</accession>
<keyword evidence="1" id="KW-0731">Sigma factor</keyword>
<feature type="site" description="Interaction with host RNAP" evidence="1">
    <location>
        <position position="74"/>
    </location>
</feature>
<keyword evidence="1" id="KW-0805">Transcription regulation</keyword>
<name>A0A6J5P9Q9_9CAUD</name>
<dbReference type="GO" id="GO:0016779">
    <property type="term" value="F:nucleotidyltransferase activity"/>
    <property type="evidence" value="ECO:0007669"/>
    <property type="project" value="UniProtKB-KW"/>
</dbReference>
<reference evidence="2" key="1">
    <citation type="submission" date="2020-04" db="EMBL/GenBank/DDBJ databases">
        <authorList>
            <person name="Chiriac C."/>
            <person name="Salcher M."/>
            <person name="Ghai R."/>
            <person name="Kavagutti S V."/>
        </authorList>
    </citation>
    <scope>NUCLEOTIDE SEQUENCE</scope>
</reference>
<proteinExistence type="inferred from homology"/>
<feature type="site" description="Interaction with host RNAP" evidence="1">
    <location>
        <position position="67"/>
    </location>
</feature>
<protein>
    <recommendedName>
        <fullName evidence="1">RNA polymerase sigma-like factor</fullName>
    </recommendedName>
    <alternativeName>
        <fullName evidence="1">Promoter specificity factor</fullName>
    </alternativeName>
</protein>
<evidence type="ECO:0000313" key="4">
    <source>
        <dbReference type="EMBL" id="CAB4177149.1"/>
    </source>
</evidence>
<comment type="subunit">
    <text evidence="1">Interacts with the host RNA polymerase catalytic core formed by RpoA, RpoB, RpoC and RpoZ to form the RNAP-gp55 holoenzyme. Part of the transcription activation complex containing host RNAP, the viral RNA polymerase sigma-like factor, the late transcription coactivator, and the sliding clamp. Interacts with the terminase large subunit; this interaction may load the terminase onto DNA for packaging.</text>
</comment>
<evidence type="ECO:0000256" key="1">
    <source>
        <dbReference type="HAMAP-Rule" id="MF_04164"/>
    </source>
</evidence>
<evidence type="ECO:0000313" key="5">
    <source>
        <dbReference type="EMBL" id="CAB4223058.1"/>
    </source>
</evidence>
<evidence type="ECO:0000313" key="2">
    <source>
        <dbReference type="EMBL" id="CAB4167852.1"/>
    </source>
</evidence>
<dbReference type="InterPro" id="IPR046386">
    <property type="entry name" value="T4_sigma-like_factor"/>
</dbReference>
<dbReference type="EMBL" id="LR796815">
    <property type="protein sequence ID" value="CAB4167852.1"/>
    <property type="molecule type" value="Genomic_DNA"/>
</dbReference>
<dbReference type="EMBL" id="LR796944">
    <property type="protein sequence ID" value="CAB4177149.1"/>
    <property type="molecule type" value="Genomic_DNA"/>
</dbReference>
<gene>
    <name evidence="5" type="ORF">UFOVP1666_101</name>
    <name evidence="2" type="ORF">UFOVP867_56</name>
    <name evidence="3" type="ORF">UFOVP913_142</name>
    <name evidence="4" type="ORF">UFOVP993_195</name>
</gene>